<dbReference type="SUPFAM" id="SSF57850">
    <property type="entry name" value="RING/U-box"/>
    <property type="match status" value="1"/>
</dbReference>
<feature type="region of interest" description="Disordered" evidence="5">
    <location>
        <begin position="560"/>
        <end position="602"/>
    </location>
</feature>
<feature type="compositionally biased region" description="Polar residues" evidence="5">
    <location>
        <begin position="561"/>
        <end position="576"/>
    </location>
</feature>
<dbReference type="EMBL" id="JAUIZM010000010">
    <property type="protein sequence ID" value="KAK1362660.1"/>
    <property type="molecule type" value="Genomic_DNA"/>
</dbReference>
<evidence type="ECO:0000256" key="2">
    <source>
        <dbReference type="ARBA" id="ARBA00022771"/>
    </source>
</evidence>
<dbReference type="Gene3D" id="3.30.40.10">
    <property type="entry name" value="Zinc/RING finger domain, C3HC4 (zinc finger)"/>
    <property type="match status" value="1"/>
</dbReference>
<keyword evidence="8" id="KW-1185">Reference proteome</keyword>
<dbReference type="GO" id="GO:0061630">
    <property type="term" value="F:ubiquitin protein ligase activity"/>
    <property type="evidence" value="ECO:0007669"/>
    <property type="project" value="TreeGrafter"/>
</dbReference>
<dbReference type="PANTHER" id="PTHR45931">
    <property type="entry name" value="SI:CH211-59O9.10"/>
    <property type="match status" value="1"/>
</dbReference>
<dbReference type="PANTHER" id="PTHR45931:SF25">
    <property type="entry name" value="E3 UBIQUITIN-PROTEIN LIGASE RLIM-LIKE ISOFORM X1"/>
    <property type="match status" value="1"/>
</dbReference>
<feature type="compositionally biased region" description="Polar residues" evidence="5">
    <location>
        <begin position="583"/>
        <end position="602"/>
    </location>
</feature>
<feature type="region of interest" description="Disordered" evidence="5">
    <location>
        <begin position="320"/>
        <end position="374"/>
    </location>
</feature>
<dbReference type="FunFam" id="3.30.40.10:FF:000594">
    <property type="entry name" value="RING/U-box superfamily protein"/>
    <property type="match status" value="1"/>
</dbReference>
<dbReference type="InterPro" id="IPR013083">
    <property type="entry name" value="Znf_RING/FYVE/PHD"/>
</dbReference>
<evidence type="ECO:0000256" key="4">
    <source>
        <dbReference type="PROSITE-ProRule" id="PRU00175"/>
    </source>
</evidence>
<organism evidence="7 8">
    <name type="scientific">Heracleum sosnowskyi</name>
    <dbReference type="NCBI Taxonomy" id="360622"/>
    <lineage>
        <taxon>Eukaryota</taxon>
        <taxon>Viridiplantae</taxon>
        <taxon>Streptophyta</taxon>
        <taxon>Embryophyta</taxon>
        <taxon>Tracheophyta</taxon>
        <taxon>Spermatophyta</taxon>
        <taxon>Magnoliopsida</taxon>
        <taxon>eudicotyledons</taxon>
        <taxon>Gunneridae</taxon>
        <taxon>Pentapetalae</taxon>
        <taxon>asterids</taxon>
        <taxon>campanulids</taxon>
        <taxon>Apiales</taxon>
        <taxon>Apiaceae</taxon>
        <taxon>Apioideae</taxon>
        <taxon>apioid superclade</taxon>
        <taxon>Tordylieae</taxon>
        <taxon>Tordyliinae</taxon>
        <taxon>Heracleum</taxon>
    </lineage>
</organism>
<dbReference type="SMART" id="SM00744">
    <property type="entry name" value="RINGv"/>
    <property type="match status" value="1"/>
</dbReference>
<proteinExistence type="predicted"/>
<name>A0AAD8H848_9APIA</name>
<dbReference type="InterPro" id="IPR051834">
    <property type="entry name" value="RING_finger_E3_ligase"/>
</dbReference>
<feature type="compositionally biased region" description="Low complexity" evidence="5">
    <location>
        <begin position="439"/>
        <end position="452"/>
    </location>
</feature>
<evidence type="ECO:0000256" key="5">
    <source>
        <dbReference type="SAM" id="MobiDB-lite"/>
    </source>
</evidence>
<dbReference type="PROSITE" id="PS50089">
    <property type="entry name" value="ZF_RING_2"/>
    <property type="match status" value="1"/>
</dbReference>
<dbReference type="GO" id="GO:0008270">
    <property type="term" value="F:zinc ion binding"/>
    <property type="evidence" value="ECO:0007669"/>
    <property type="project" value="UniProtKB-KW"/>
</dbReference>
<gene>
    <name evidence="7" type="ORF">POM88_047134</name>
</gene>
<keyword evidence="2 4" id="KW-0863">Zinc-finger</keyword>
<reference evidence="7" key="2">
    <citation type="submission" date="2023-05" db="EMBL/GenBank/DDBJ databases">
        <authorList>
            <person name="Schelkunov M.I."/>
        </authorList>
    </citation>
    <scope>NUCLEOTIDE SEQUENCE</scope>
    <source>
        <strain evidence="7">Hsosn_3</strain>
        <tissue evidence="7">Leaf</tissue>
    </source>
</reference>
<keyword evidence="3" id="KW-0862">Zinc</keyword>
<comment type="caution">
    <text evidence="7">The sequence shown here is derived from an EMBL/GenBank/DDBJ whole genome shotgun (WGS) entry which is preliminary data.</text>
</comment>
<dbReference type="GO" id="GO:0005634">
    <property type="term" value="C:nucleus"/>
    <property type="evidence" value="ECO:0007669"/>
    <property type="project" value="TreeGrafter"/>
</dbReference>
<dbReference type="SMART" id="SM00184">
    <property type="entry name" value="RING"/>
    <property type="match status" value="1"/>
</dbReference>
<dbReference type="InterPro" id="IPR001841">
    <property type="entry name" value="Znf_RING"/>
</dbReference>
<sequence>MDDMDIDQVVEVPDTPDRLASQNINGKICIRRERHVSSIGSLIENADMPDAGLKGGPRNNKRATKSDSRSIFLPPRNGYNKSDLQGNIVNIASGPALSSRAVFNSRRTEADLNFNHRGKSSIQTEYLGKGKALSSSHSEIPGCQGHVKVHDLTKDDDHFKICQKFVTESSQSKEHRKEMSDNSVSPLLIAEDSDFGKKVDNLKTSHRTSFQRKLVRNGCISPLNVAKAKLSAEKQNNTFLHSHQDYSGTSRESMAEVKDSCRVEGNGCISPLNVAKAKQSAHKQNNTFQHPYQNDSGSSRELMDEDKVCRRVKGKGLLSHSRLLKESEAKTRPLSGRNSEGASGWISTHEHTRRSNPSLSDKEPLLSRRADDPCNVNKLPRTVVVGRDNKDRNITRKHSIQSQNVSAAPIVQTVSQKHQGCRLNEHHDPSNTVIKRQRQGSSRSHQGESSSSAIATSELVVLGSPGEPSNVRSIRLQNSHTPIIDIDEFSPETRSNGSRNISCSNRIASDIRDRQLEADEMLARELQEQLYNESNVAADHAIDEQFALALQQENLHHGFASRSQHISHPRSSSVSNLRRENVLRSSRNSSTQRVTQPRVPTSTRMARLRGRFLGQPRTVSSRQRNVVFPPNMDVDMRMHILETLEAFNDMGMAGSLLHAQRDFNENDYDMLLALDENNHQHGGASAAQINALPESTVQTDNLEECSICLETPSIGDTIRHLPCLHKFHKDCIDEWVRRKTSCPICKSSVT</sequence>
<dbReference type="Proteomes" id="UP001237642">
    <property type="component" value="Unassembled WGS sequence"/>
</dbReference>
<dbReference type="InterPro" id="IPR011016">
    <property type="entry name" value="Znf_RING-CH"/>
</dbReference>
<feature type="compositionally biased region" description="Polar residues" evidence="5">
    <location>
        <begin position="282"/>
        <end position="299"/>
    </location>
</feature>
<evidence type="ECO:0000313" key="8">
    <source>
        <dbReference type="Proteomes" id="UP001237642"/>
    </source>
</evidence>
<protein>
    <submittedName>
        <fullName evidence="7">E3 ubiquitin-protein like</fullName>
    </submittedName>
</protein>
<reference evidence="7" key="1">
    <citation type="submission" date="2023-02" db="EMBL/GenBank/DDBJ databases">
        <title>Genome of toxic invasive species Heracleum sosnowskyi carries increased number of genes despite the absence of recent whole-genome duplications.</title>
        <authorList>
            <person name="Schelkunov M."/>
            <person name="Shtratnikova V."/>
            <person name="Makarenko M."/>
            <person name="Klepikova A."/>
            <person name="Omelchenko D."/>
            <person name="Novikova G."/>
            <person name="Obukhova E."/>
            <person name="Bogdanov V."/>
            <person name="Penin A."/>
            <person name="Logacheva M."/>
        </authorList>
    </citation>
    <scope>NUCLEOTIDE SEQUENCE</scope>
    <source>
        <strain evidence="7">Hsosn_3</strain>
        <tissue evidence="7">Leaf</tissue>
    </source>
</reference>
<evidence type="ECO:0000256" key="1">
    <source>
        <dbReference type="ARBA" id="ARBA00022723"/>
    </source>
</evidence>
<dbReference type="AlphaFoldDB" id="A0AAD8H848"/>
<feature type="region of interest" description="Disordered" evidence="5">
    <location>
        <begin position="47"/>
        <end position="79"/>
    </location>
</feature>
<accession>A0AAD8H848</accession>
<dbReference type="CDD" id="cd16454">
    <property type="entry name" value="RING-H2_PA-TM-RING"/>
    <property type="match status" value="1"/>
</dbReference>
<evidence type="ECO:0000313" key="7">
    <source>
        <dbReference type="EMBL" id="KAK1362660.1"/>
    </source>
</evidence>
<feature type="compositionally biased region" description="Basic and acidic residues" evidence="5">
    <location>
        <begin position="360"/>
        <end position="372"/>
    </location>
</feature>
<keyword evidence="1" id="KW-0479">Metal-binding</keyword>
<dbReference type="GO" id="GO:0006511">
    <property type="term" value="P:ubiquitin-dependent protein catabolic process"/>
    <property type="evidence" value="ECO:0007669"/>
    <property type="project" value="TreeGrafter"/>
</dbReference>
<feature type="domain" description="RING-type" evidence="6">
    <location>
        <begin position="705"/>
        <end position="746"/>
    </location>
</feature>
<feature type="region of interest" description="Disordered" evidence="5">
    <location>
        <begin position="417"/>
        <end position="458"/>
    </location>
</feature>
<evidence type="ECO:0000256" key="3">
    <source>
        <dbReference type="ARBA" id="ARBA00022833"/>
    </source>
</evidence>
<feature type="region of interest" description="Disordered" evidence="5">
    <location>
        <begin position="279"/>
        <end position="302"/>
    </location>
</feature>
<evidence type="ECO:0000259" key="6">
    <source>
        <dbReference type="PROSITE" id="PS50089"/>
    </source>
</evidence>
<dbReference type="Pfam" id="PF13639">
    <property type="entry name" value="zf-RING_2"/>
    <property type="match status" value="1"/>
</dbReference>